<sequence length="475" mass="51959">MAEAAAEAESPLVAAEFSPAPARTLQPASAAREESGWTKLKLMLAARQKLADPTSTLVRKSVGVMMGVTLATRLNQSSWLKSSVPLKLGVVVFSCMAARVVVLFAFGSKLKKGLPTADVVAGNLTFAWSSYLFLIQVVQRFYFGCEEDKAFQCGYQNTLGCAVGASVILHILVNACDAIQDEYNETHNQFAAKFGKLCLLAAPLVLGWTWKDFMVAAQIGLEEEGEQSGRGLPETARMATTFGLLIWFFHMYSISARTARRRTNPEADSKYEQHLLDVQGGALLPLSFFDVSLLGDLLEFVDQTALQMMAWELKGVVGSLSVGQPDSIVVLVALCGVLVFALVQWVDKIANSPERWASASEMWKLVAKIHRLAAQSIPLTVGIGVSNVCLLIWKHALDVVFGPGEEFSVMQQTLQQQIYPGGGFPCNRPDCFNCVSCFRWRRRGTNVPCCQPGPQQQSGGPRVFGSSPRRLQRRL</sequence>
<comment type="caution">
    <text evidence="3">The sequence shown here is derived from an EMBL/GenBank/DDBJ whole genome shotgun (WGS) entry which is preliminary data.</text>
</comment>
<protein>
    <recommendedName>
        <fullName evidence="5">Protein RFT1 homolog</fullName>
    </recommendedName>
</protein>
<evidence type="ECO:0000313" key="2">
    <source>
        <dbReference type="EMBL" id="CAK0883969.1"/>
    </source>
</evidence>
<dbReference type="Proteomes" id="UP001189429">
    <property type="component" value="Unassembled WGS sequence"/>
</dbReference>
<proteinExistence type="predicted"/>
<name>A0ABN9Y4T4_9DINO</name>
<dbReference type="EMBL" id="CAUYUJ010018488">
    <property type="protein sequence ID" value="CAK0883969.1"/>
    <property type="molecule type" value="Genomic_DNA"/>
</dbReference>
<evidence type="ECO:0000256" key="1">
    <source>
        <dbReference type="SAM" id="MobiDB-lite"/>
    </source>
</evidence>
<organism evidence="3 4">
    <name type="scientific">Prorocentrum cordatum</name>
    <dbReference type="NCBI Taxonomy" id="2364126"/>
    <lineage>
        <taxon>Eukaryota</taxon>
        <taxon>Sar</taxon>
        <taxon>Alveolata</taxon>
        <taxon>Dinophyceae</taxon>
        <taxon>Prorocentrales</taxon>
        <taxon>Prorocentraceae</taxon>
        <taxon>Prorocentrum</taxon>
    </lineage>
</organism>
<evidence type="ECO:0000313" key="3">
    <source>
        <dbReference type="EMBL" id="CAK0907546.1"/>
    </source>
</evidence>
<reference evidence="3" key="1">
    <citation type="submission" date="2023-10" db="EMBL/GenBank/DDBJ databases">
        <authorList>
            <person name="Chen Y."/>
            <person name="Shah S."/>
            <person name="Dougan E. K."/>
            <person name="Thang M."/>
            <person name="Chan C."/>
        </authorList>
    </citation>
    <scope>NUCLEOTIDE SEQUENCE [LARGE SCALE GENOMIC DNA]</scope>
</reference>
<gene>
    <name evidence="2" type="ORF">PCOR1329_LOCUS66033</name>
    <name evidence="3" type="ORF">PCOR1329_LOCUS82527</name>
</gene>
<evidence type="ECO:0000313" key="4">
    <source>
        <dbReference type="Proteomes" id="UP001189429"/>
    </source>
</evidence>
<feature type="region of interest" description="Disordered" evidence="1">
    <location>
        <begin position="452"/>
        <end position="475"/>
    </location>
</feature>
<dbReference type="EMBL" id="CAUYUJ010021878">
    <property type="protein sequence ID" value="CAK0907546.1"/>
    <property type="molecule type" value="Genomic_DNA"/>
</dbReference>
<evidence type="ECO:0008006" key="5">
    <source>
        <dbReference type="Google" id="ProtNLM"/>
    </source>
</evidence>
<accession>A0ABN9Y4T4</accession>
<feature type="compositionally biased region" description="Low complexity" evidence="1">
    <location>
        <begin position="452"/>
        <end position="461"/>
    </location>
</feature>
<keyword evidence="4" id="KW-1185">Reference proteome</keyword>